<feature type="compositionally biased region" description="Polar residues" evidence="3">
    <location>
        <begin position="79"/>
        <end position="90"/>
    </location>
</feature>
<gene>
    <name evidence="5" type="primary">CTF1-B_2</name>
    <name evidence="5" type="ORF">G6M90_00g058450</name>
</gene>
<keyword evidence="1" id="KW-0479">Metal-binding</keyword>
<dbReference type="CDD" id="cd12148">
    <property type="entry name" value="fungal_TF_MHR"/>
    <property type="match status" value="1"/>
</dbReference>
<keyword evidence="6" id="KW-1185">Reference proteome</keyword>
<dbReference type="PANTHER" id="PTHR47425">
    <property type="entry name" value="FARB-RELATED"/>
    <property type="match status" value="1"/>
</dbReference>
<dbReference type="InterPro" id="IPR036864">
    <property type="entry name" value="Zn2-C6_fun-type_DNA-bd_sf"/>
</dbReference>
<dbReference type="Gene3D" id="4.10.240.10">
    <property type="entry name" value="Zn(2)-C6 fungal-type DNA-binding domain"/>
    <property type="match status" value="1"/>
</dbReference>
<dbReference type="InterPro" id="IPR007219">
    <property type="entry name" value="XnlR_reg_dom"/>
</dbReference>
<organism evidence="5 6">
    <name type="scientific">Metarhizium brunneum</name>
    <dbReference type="NCBI Taxonomy" id="500148"/>
    <lineage>
        <taxon>Eukaryota</taxon>
        <taxon>Fungi</taxon>
        <taxon>Dikarya</taxon>
        <taxon>Ascomycota</taxon>
        <taxon>Pezizomycotina</taxon>
        <taxon>Sordariomycetes</taxon>
        <taxon>Hypocreomycetidae</taxon>
        <taxon>Hypocreales</taxon>
        <taxon>Clavicipitaceae</taxon>
        <taxon>Metarhizium</taxon>
    </lineage>
</organism>
<evidence type="ECO:0000256" key="2">
    <source>
        <dbReference type="ARBA" id="ARBA00023242"/>
    </source>
</evidence>
<dbReference type="GO" id="GO:0000981">
    <property type="term" value="F:DNA-binding transcription factor activity, RNA polymerase II-specific"/>
    <property type="evidence" value="ECO:0007669"/>
    <property type="project" value="InterPro"/>
</dbReference>
<sequence length="677" mass="74917">MTTRQDQSRSPSRPRRFYKRSTVACKACHGRKVRCNVALSGIPCANCAADGAVCEIAQRKRRMRRYAPFRNPDQLRATPDSQQGNSTSPAHSHDHPENEADDISGRRYPPGLQANEAASSAAGMVSGFAPGPPRDDQMNGTRSPYYLGDERGPLALAINICRDDGLKSSRHAFLPINNSTPLTPQDWQYLEQRGCFSLPSRELQDALLRAYFHYVHPFAPVIDVADFVYRYTTGHVSVLLLWSIFAAAGSFIDEQLPTNELGATRIEVKAAAFERAKALYDLEYERETIALIQSTYLMSYRLGCLNDVKGPWYWIGVAINLAYTAGLHRLPPPDSPDSPAGNSRLWIQLFWSVYCRDVWLCLAYSRPVRILLSEVTTPIPTRVQLASAPVEVPDDIYHRYLPYEINELARLWLCLVRISATLGSVLSSFYTAKSSGPTRQQIDYMEHEIEAHLADLPAGSHRSELVMIHVHQIRLYHEATTAILYIPQNHSLPYESPAKHTDSLQSLCLRKMRASALRITHLINVMIGEGLTTHVHMLTVIAIIPSMQVHLVDLMSSSQPTRQAGEHNLHLCMVLLENLRTTHVSAKATHCLFNAAIEKIKNKPTSCPCPLLMGGGSASASAAAAASSGPASASGSDNRSIVTDDDSESVFPVTVPGMSYLDMLPMMSPDGEFSLHD</sequence>
<dbReference type="GO" id="GO:0008270">
    <property type="term" value="F:zinc ion binding"/>
    <property type="evidence" value="ECO:0007669"/>
    <property type="project" value="InterPro"/>
</dbReference>
<dbReference type="Proteomes" id="UP000510686">
    <property type="component" value="Chromosome 3"/>
</dbReference>
<evidence type="ECO:0000313" key="5">
    <source>
        <dbReference type="EMBL" id="QLI70003.1"/>
    </source>
</evidence>
<feature type="region of interest" description="Disordered" evidence="3">
    <location>
        <begin position="65"/>
        <end position="145"/>
    </location>
</feature>
<evidence type="ECO:0000256" key="1">
    <source>
        <dbReference type="ARBA" id="ARBA00022723"/>
    </source>
</evidence>
<evidence type="ECO:0000256" key="3">
    <source>
        <dbReference type="SAM" id="MobiDB-lite"/>
    </source>
</evidence>
<evidence type="ECO:0000313" key="6">
    <source>
        <dbReference type="Proteomes" id="UP000510686"/>
    </source>
</evidence>
<dbReference type="EMBL" id="CP058934">
    <property type="protein sequence ID" value="QLI70003.1"/>
    <property type="molecule type" value="Genomic_DNA"/>
</dbReference>
<dbReference type="SMART" id="SM00066">
    <property type="entry name" value="GAL4"/>
    <property type="match status" value="1"/>
</dbReference>
<dbReference type="OrthoDB" id="4161332at2759"/>
<accession>A0A7D5Z345</accession>
<feature type="region of interest" description="Disordered" evidence="3">
    <location>
        <begin position="627"/>
        <end position="648"/>
    </location>
</feature>
<dbReference type="SUPFAM" id="SSF57701">
    <property type="entry name" value="Zn2/Cys6 DNA-binding domain"/>
    <property type="match status" value="1"/>
</dbReference>
<dbReference type="PROSITE" id="PS00463">
    <property type="entry name" value="ZN2_CY6_FUNGAL_1"/>
    <property type="match status" value="1"/>
</dbReference>
<dbReference type="GO" id="GO:0003677">
    <property type="term" value="F:DNA binding"/>
    <property type="evidence" value="ECO:0007669"/>
    <property type="project" value="InterPro"/>
</dbReference>
<dbReference type="Pfam" id="PF00172">
    <property type="entry name" value="Zn_clus"/>
    <property type="match status" value="1"/>
</dbReference>
<dbReference type="PANTHER" id="PTHR47425:SF3">
    <property type="entry name" value="ZN(II)2CYS6 TRANSCRIPTION FACTOR (EUROFUNG)"/>
    <property type="match status" value="1"/>
</dbReference>
<evidence type="ECO:0000259" key="4">
    <source>
        <dbReference type="PROSITE" id="PS50048"/>
    </source>
</evidence>
<keyword evidence="2" id="KW-0539">Nucleus</keyword>
<protein>
    <submittedName>
        <fullName evidence="5">Cutinase transcription factor 1 beta</fullName>
    </submittedName>
</protein>
<feature type="domain" description="Zn(2)-C6 fungal-type" evidence="4">
    <location>
        <begin position="24"/>
        <end position="56"/>
    </location>
</feature>
<dbReference type="AlphaFoldDB" id="A0A7D5Z345"/>
<dbReference type="SMART" id="SM00906">
    <property type="entry name" value="Fungal_trans"/>
    <property type="match status" value="1"/>
</dbReference>
<dbReference type="InterPro" id="IPR052761">
    <property type="entry name" value="Fungal_Detox/Toxin_TFs"/>
</dbReference>
<dbReference type="PROSITE" id="PS50048">
    <property type="entry name" value="ZN2_CY6_FUNGAL_2"/>
    <property type="match status" value="1"/>
</dbReference>
<dbReference type="Pfam" id="PF04082">
    <property type="entry name" value="Fungal_trans"/>
    <property type="match status" value="1"/>
</dbReference>
<dbReference type="CDD" id="cd00067">
    <property type="entry name" value="GAL4"/>
    <property type="match status" value="1"/>
</dbReference>
<dbReference type="GO" id="GO:0006351">
    <property type="term" value="P:DNA-templated transcription"/>
    <property type="evidence" value="ECO:0007669"/>
    <property type="project" value="InterPro"/>
</dbReference>
<dbReference type="GeneID" id="26242833"/>
<name>A0A7D5Z345_9HYPO</name>
<dbReference type="RefSeq" id="XP_065986917.1">
    <property type="nucleotide sequence ID" value="XM_066130666.1"/>
</dbReference>
<feature type="compositionally biased region" description="Low complexity" evidence="3">
    <location>
        <begin position="627"/>
        <end position="636"/>
    </location>
</feature>
<reference evidence="5 6" key="1">
    <citation type="submission" date="2020-07" db="EMBL/GenBank/DDBJ databases">
        <title>Telomere length de novo assembly of all 7 chromosomes of the fungus, Metarhizium brunneum, using a novel assembly pipeline.</title>
        <authorList>
            <person name="Saud z."/>
            <person name="Kortsinoglou A."/>
            <person name="Kouvelis V.N."/>
            <person name="Butt T.M."/>
        </authorList>
    </citation>
    <scope>NUCLEOTIDE SEQUENCE [LARGE SCALE GENOMIC DNA]</scope>
    <source>
        <strain evidence="5 6">4556</strain>
    </source>
</reference>
<proteinExistence type="predicted"/>
<dbReference type="KEGG" id="mbrn:26242833"/>
<dbReference type="InterPro" id="IPR001138">
    <property type="entry name" value="Zn2Cys6_DnaBD"/>
</dbReference>